<dbReference type="EMBL" id="CADCXU010001971">
    <property type="protein sequence ID" value="CAA9994398.1"/>
    <property type="molecule type" value="Genomic_DNA"/>
</dbReference>
<name>A0A6H5FXN8_9HEMI</name>
<organism evidence="2 3">
    <name type="scientific">Nesidiocoris tenuis</name>
    <dbReference type="NCBI Taxonomy" id="355587"/>
    <lineage>
        <taxon>Eukaryota</taxon>
        <taxon>Metazoa</taxon>
        <taxon>Ecdysozoa</taxon>
        <taxon>Arthropoda</taxon>
        <taxon>Hexapoda</taxon>
        <taxon>Insecta</taxon>
        <taxon>Pterygota</taxon>
        <taxon>Neoptera</taxon>
        <taxon>Paraneoptera</taxon>
        <taxon>Hemiptera</taxon>
        <taxon>Heteroptera</taxon>
        <taxon>Panheteroptera</taxon>
        <taxon>Cimicomorpha</taxon>
        <taxon>Miridae</taxon>
        <taxon>Dicyphina</taxon>
        <taxon>Nesidiocoris</taxon>
    </lineage>
</organism>
<accession>A0A6H5FXN8</accession>
<keyword evidence="3" id="KW-1185">Reference proteome</keyword>
<evidence type="ECO:0000313" key="3">
    <source>
        <dbReference type="Proteomes" id="UP000479000"/>
    </source>
</evidence>
<feature type="region of interest" description="Disordered" evidence="1">
    <location>
        <begin position="1"/>
        <end position="35"/>
    </location>
</feature>
<dbReference type="Proteomes" id="UP000479000">
    <property type="component" value="Unassembled WGS sequence"/>
</dbReference>
<gene>
    <name evidence="2" type="ORF">NTEN_LOCUS1214</name>
</gene>
<feature type="compositionally biased region" description="Basic and acidic residues" evidence="1">
    <location>
        <begin position="1"/>
        <end position="23"/>
    </location>
</feature>
<reference evidence="2 3" key="1">
    <citation type="submission" date="2020-02" db="EMBL/GenBank/DDBJ databases">
        <authorList>
            <person name="Ferguson B K."/>
        </authorList>
    </citation>
    <scope>NUCLEOTIDE SEQUENCE [LARGE SCALE GENOMIC DNA]</scope>
</reference>
<proteinExistence type="predicted"/>
<evidence type="ECO:0000313" key="2">
    <source>
        <dbReference type="EMBL" id="CAA9994398.1"/>
    </source>
</evidence>
<sequence length="299" mass="34575">MKKLVNDQETTALKREQWDEQGQKSRGASAPAALKKKAPVTITKAIARERRALKVPSTKIGTQNINRCDESHEPISCSTAVVHIQRLYKSCGLATDDYEVARKVRKKSSASQLWGEDVRITTEVKGREEGLREGKGAPIYRTMTRRNVFSSFRQVLSIERECGISKNNEQDPRYWTRPSKKRRKDTYRIVHCESCGRSSSKYRLLSRFSNFEKSVFRKSKLYRRVTVDNIFDFQAHSMEEKTENIEENYYEDLQENNHTVSCWRTMLELAPFSIEGQQSLFGPTLTNSLPRNKNLPLQV</sequence>
<evidence type="ECO:0000256" key="1">
    <source>
        <dbReference type="SAM" id="MobiDB-lite"/>
    </source>
</evidence>
<dbReference type="AlphaFoldDB" id="A0A6H5FXN8"/>
<protein>
    <submittedName>
        <fullName evidence="2">Uncharacterized protein</fullName>
    </submittedName>
</protein>